<evidence type="ECO:0000313" key="1">
    <source>
        <dbReference type="EMBL" id="KAH6623265.1"/>
    </source>
</evidence>
<gene>
    <name evidence="1" type="ORF">F5144DRAFT_356903</name>
</gene>
<organism evidence="1 2">
    <name type="scientific">Chaetomium tenue</name>
    <dbReference type="NCBI Taxonomy" id="1854479"/>
    <lineage>
        <taxon>Eukaryota</taxon>
        <taxon>Fungi</taxon>
        <taxon>Dikarya</taxon>
        <taxon>Ascomycota</taxon>
        <taxon>Pezizomycotina</taxon>
        <taxon>Sordariomycetes</taxon>
        <taxon>Sordariomycetidae</taxon>
        <taxon>Sordariales</taxon>
        <taxon>Chaetomiaceae</taxon>
        <taxon>Chaetomium</taxon>
    </lineage>
</organism>
<protein>
    <submittedName>
        <fullName evidence="1">Uncharacterized protein</fullName>
    </submittedName>
</protein>
<dbReference type="EMBL" id="JAGIZQ010000006">
    <property type="protein sequence ID" value="KAH6623265.1"/>
    <property type="molecule type" value="Genomic_DNA"/>
</dbReference>
<name>A0ACB7NY66_9PEZI</name>
<keyword evidence="2" id="KW-1185">Reference proteome</keyword>
<proteinExistence type="predicted"/>
<evidence type="ECO:0000313" key="2">
    <source>
        <dbReference type="Proteomes" id="UP000724584"/>
    </source>
</evidence>
<dbReference type="Proteomes" id="UP000724584">
    <property type="component" value="Unassembled WGS sequence"/>
</dbReference>
<accession>A0ACB7NY66</accession>
<reference evidence="1 2" key="1">
    <citation type="journal article" date="2021" name="Nat. Commun.">
        <title>Genetic determinants of endophytism in the Arabidopsis root mycobiome.</title>
        <authorList>
            <person name="Mesny F."/>
            <person name="Miyauchi S."/>
            <person name="Thiergart T."/>
            <person name="Pickel B."/>
            <person name="Atanasova L."/>
            <person name="Karlsson M."/>
            <person name="Huettel B."/>
            <person name="Barry K.W."/>
            <person name="Haridas S."/>
            <person name="Chen C."/>
            <person name="Bauer D."/>
            <person name="Andreopoulos W."/>
            <person name="Pangilinan J."/>
            <person name="LaButti K."/>
            <person name="Riley R."/>
            <person name="Lipzen A."/>
            <person name="Clum A."/>
            <person name="Drula E."/>
            <person name="Henrissat B."/>
            <person name="Kohler A."/>
            <person name="Grigoriev I.V."/>
            <person name="Martin F.M."/>
            <person name="Hacquard S."/>
        </authorList>
    </citation>
    <scope>NUCLEOTIDE SEQUENCE [LARGE SCALE GENOMIC DNA]</scope>
    <source>
        <strain evidence="1 2">MPI-SDFR-AT-0079</strain>
    </source>
</reference>
<sequence length="270" mass="29372">MLPQLYLLQPQPSKLFLSFVRAKALLAALPSRVPCAAGVRIGPARLRGFMVRNCRLGSAGADCGVLFCNIMPIEPPSAGRPGSKLVAPTPRFPAFPAARAESFPAPAPATKSSSPVRETPSRRPLQLRQANEPSNPLTAGIQECWFRPAKGSTLRPPPCKKFTGETAARQVQRSPRKGQGGEAREGNFDSLTARARAHLHPSQRCRSLGQMGKSSWLPGCGNGGAGSVSAFNRGIRPPAKPGKFRFRWRETHAEHRSDFPLFPRFNHVKR</sequence>
<comment type="caution">
    <text evidence="1">The sequence shown here is derived from an EMBL/GenBank/DDBJ whole genome shotgun (WGS) entry which is preliminary data.</text>
</comment>